<comment type="catalytic activity">
    <reaction evidence="7">
        <text>adenosine + H2O + H(+) = inosine + NH4(+)</text>
        <dbReference type="Rhea" id="RHEA:24408"/>
        <dbReference type="ChEBI" id="CHEBI:15377"/>
        <dbReference type="ChEBI" id="CHEBI:15378"/>
        <dbReference type="ChEBI" id="CHEBI:16335"/>
        <dbReference type="ChEBI" id="CHEBI:17596"/>
        <dbReference type="ChEBI" id="CHEBI:28938"/>
        <dbReference type="EC" id="3.5.4.4"/>
    </reaction>
    <physiologicalReaction direction="left-to-right" evidence="7">
        <dbReference type="Rhea" id="RHEA:24409"/>
    </physiologicalReaction>
</comment>
<dbReference type="Pfam" id="PF02578">
    <property type="entry name" value="Cu-oxidase_4"/>
    <property type="match status" value="1"/>
</dbReference>
<comment type="catalytic activity">
    <reaction evidence="1">
        <text>inosine + phosphate = alpha-D-ribose 1-phosphate + hypoxanthine</text>
        <dbReference type="Rhea" id="RHEA:27646"/>
        <dbReference type="ChEBI" id="CHEBI:17368"/>
        <dbReference type="ChEBI" id="CHEBI:17596"/>
        <dbReference type="ChEBI" id="CHEBI:43474"/>
        <dbReference type="ChEBI" id="CHEBI:57720"/>
        <dbReference type="EC" id="2.4.2.1"/>
    </reaction>
    <physiologicalReaction direction="left-to-right" evidence="1">
        <dbReference type="Rhea" id="RHEA:27647"/>
    </physiologicalReaction>
</comment>
<evidence type="ECO:0000256" key="1">
    <source>
        <dbReference type="ARBA" id="ARBA00000553"/>
    </source>
</evidence>
<keyword evidence="4" id="KW-0479">Metal-binding</keyword>
<dbReference type="AlphaFoldDB" id="A0A381ZW59"/>
<keyword evidence="6" id="KW-0862">Zinc</keyword>
<evidence type="ECO:0000256" key="4">
    <source>
        <dbReference type="ARBA" id="ARBA00022723"/>
    </source>
</evidence>
<comment type="catalytic activity">
    <reaction evidence="9">
        <text>S-methyl-5'-thioadenosine + phosphate = 5-(methylsulfanyl)-alpha-D-ribose 1-phosphate + adenine</text>
        <dbReference type="Rhea" id="RHEA:11852"/>
        <dbReference type="ChEBI" id="CHEBI:16708"/>
        <dbReference type="ChEBI" id="CHEBI:17509"/>
        <dbReference type="ChEBI" id="CHEBI:43474"/>
        <dbReference type="ChEBI" id="CHEBI:58533"/>
        <dbReference type="EC" id="2.4.2.28"/>
    </reaction>
    <physiologicalReaction direction="left-to-right" evidence="9">
        <dbReference type="Rhea" id="RHEA:11853"/>
    </physiologicalReaction>
</comment>
<dbReference type="Gene3D" id="3.60.140.10">
    <property type="entry name" value="CNF1/YfiH-like putative cysteine hydrolases"/>
    <property type="match status" value="1"/>
</dbReference>
<sequence>VENHINFSQWFGIPELISGISLRSIQGNNDVIRSKLARVFQLSGKGMCTAVQTHSNKVKFVNEPLQKHRVDGFISRNKSIVLSIKVADCIPLFLYEDKTDLFGLIHSGWRGTVGKIAINSIKKMIQNGGNPSHIRAVIGPSICQNHFEVKNDIVSQFPSKFVVPKKDESFRVDLKEMVIDQLISMGISSNLIYDSGLCTFCREDLFYSYRRDKELNGRMIAVMGWAESVV</sequence>
<evidence type="ECO:0008006" key="11">
    <source>
        <dbReference type="Google" id="ProtNLM"/>
    </source>
</evidence>
<dbReference type="GO" id="GO:0016787">
    <property type="term" value="F:hydrolase activity"/>
    <property type="evidence" value="ECO:0007669"/>
    <property type="project" value="UniProtKB-KW"/>
</dbReference>
<dbReference type="InterPro" id="IPR003730">
    <property type="entry name" value="Cu_polyphenol_OxRdtase"/>
</dbReference>
<evidence type="ECO:0000256" key="5">
    <source>
        <dbReference type="ARBA" id="ARBA00022801"/>
    </source>
</evidence>
<evidence type="ECO:0000256" key="2">
    <source>
        <dbReference type="ARBA" id="ARBA00007353"/>
    </source>
</evidence>
<accession>A0A381ZW59</accession>
<evidence type="ECO:0000256" key="8">
    <source>
        <dbReference type="ARBA" id="ARBA00048968"/>
    </source>
</evidence>
<reference evidence="10" key="1">
    <citation type="submission" date="2018-05" db="EMBL/GenBank/DDBJ databases">
        <authorList>
            <person name="Lanie J.A."/>
            <person name="Ng W.-L."/>
            <person name="Kazmierczak K.M."/>
            <person name="Andrzejewski T.M."/>
            <person name="Davidsen T.M."/>
            <person name="Wayne K.J."/>
            <person name="Tettelin H."/>
            <person name="Glass J.I."/>
            <person name="Rusch D."/>
            <person name="Podicherti R."/>
            <person name="Tsui H.-C.T."/>
            <person name="Winkler M.E."/>
        </authorList>
    </citation>
    <scope>NUCLEOTIDE SEQUENCE</scope>
</reference>
<dbReference type="SUPFAM" id="SSF64438">
    <property type="entry name" value="CNF1/YfiH-like putative cysteine hydrolases"/>
    <property type="match status" value="1"/>
</dbReference>
<gene>
    <name evidence="10" type="ORF">METZ01_LOCUS146075</name>
</gene>
<dbReference type="PANTHER" id="PTHR30616">
    <property type="entry name" value="UNCHARACTERIZED PROTEIN YFIH"/>
    <property type="match status" value="1"/>
</dbReference>
<evidence type="ECO:0000256" key="7">
    <source>
        <dbReference type="ARBA" id="ARBA00047989"/>
    </source>
</evidence>
<protein>
    <recommendedName>
        <fullName evidence="11">Purine nucleoside phosphorylase</fullName>
    </recommendedName>
</protein>
<name>A0A381ZW59_9ZZZZ</name>
<keyword evidence="5" id="KW-0378">Hydrolase</keyword>
<keyword evidence="3" id="KW-0808">Transferase</keyword>
<evidence type="ECO:0000256" key="3">
    <source>
        <dbReference type="ARBA" id="ARBA00022679"/>
    </source>
</evidence>
<dbReference type="EMBL" id="UINC01022819">
    <property type="protein sequence ID" value="SVA93221.1"/>
    <property type="molecule type" value="Genomic_DNA"/>
</dbReference>
<dbReference type="PANTHER" id="PTHR30616:SF2">
    <property type="entry name" value="PURINE NUCLEOSIDE PHOSPHORYLASE LACC1"/>
    <property type="match status" value="1"/>
</dbReference>
<organism evidence="10">
    <name type="scientific">marine metagenome</name>
    <dbReference type="NCBI Taxonomy" id="408172"/>
    <lineage>
        <taxon>unclassified sequences</taxon>
        <taxon>metagenomes</taxon>
        <taxon>ecological metagenomes</taxon>
    </lineage>
</organism>
<comment type="catalytic activity">
    <reaction evidence="8">
        <text>adenosine + phosphate = alpha-D-ribose 1-phosphate + adenine</text>
        <dbReference type="Rhea" id="RHEA:27642"/>
        <dbReference type="ChEBI" id="CHEBI:16335"/>
        <dbReference type="ChEBI" id="CHEBI:16708"/>
        <dbReference type="ChEBI" id="CHEBI:43474"/>
        <dbReference type="ChEBI" id="CHEBI:57720"/>
        <dbReference type="EC" id="2.4.2.1"/>
    </reaction>
    <physiologicalReaction direction="left-to-right" evidence="8">
        <dbReference type="Rhea" id="RHEA:27643"/>
    </physiologicalReaction>
</comment>
<evidence type="ECO:0000313" key="10">
    <source>
        <dbReference type="EMBL" id="SVA93221.1"/>
    </source>
</evidence>
<feature type="non-terminal residue" evidence="10">
    <location>
        <position position="1"/>
    </location>
</feature>
<dbReference type="InterPro" id="IPR011324">
    <property type="entry name" value="Cytotoxic_necrot_fac-like_cat"/>
</dbReference>
<dbReference type="NCBIfam" id="TIGR00726">
    <property type="entry name" value="peptidoglycan editing factor PgeF"/>
    <property type="match status" value="1"/>
</dbReference>
<comment type="similarity">
    <text evidence="2">Belongs to the purine nucleoside phosphorylase YfiH/LACC1 family.</text>
</comment>
<dbReference type="GO" id="GO:0017061">
    <property type="term" value="F:S-methyl-5-thioadenosine phosphorylase activity"/>
    <property type="evidence" value="ECO:0007669"/>
    <property type="project" value="UniProtKB-EC"/>
</dbReference>
<dbReference type="CDD" id="cd16833">
    <property type="entry name" value="YfiH"/>
    <property type="match status" value="1"/>
</dbReference>
<proteinExistence type="inferred from homology"/>
<dbReference type="InterPro" id="IPR038371">
    <property type="entry name" value="Cu_polyphenol_OxRdtase_sf"/>
</dbReference>
<evidence type="ECO:0000256" key="9">
    <source>
        <dbReference type="ARBA" id="ARBA00049893"/>
    </source>
</evidence>
<dbReference type="GO" id="GO:0005507">
    <property type="term" value="F:copper ion binding"/>
    <property type="evidence" value="ECO:0007669"/>
    <property type="project" value="TreeGrafter"/>
</dbReference>
<evidence type="ECO:0000256" key="6">
    <source>
        <dbReference type="ARBA" id="ARBA00022833"/>
    </source>
</evidence>